<name>A0ABS8WHW5_DATST</name>
<gene>
    <name evidence="2" type="ORF">HAX54_047085</name>
</gene>
<organism evidence="2 3">
    <name type="scientific">Datura stramonium</name>
    <name type="common">Jimsonweed</name>
    <name type="synonym">Common thornapple</name>
    <dbReference type="NCBI Taxonomy" id="4076"/>
    <lineage>
        <taxon>Eukaryota</taxon>
        <taxon>Viridiplantae</taxon>
        <taxon>Streptophyta</taxon>
        <taxon>Embryophyta</taxon>
        <taxon>Tracheophyta</taxon>
        <taxon>Spermatophyta</taxon>
        <taxon>Magnoliopsida</taxon>
        <taxon>eudicotyledons</taxon>
        <taxon>Gunneridae</taxon>
        <taxon>Pentapetalae</taxon>
        <taxon>asterids</taxon>
        <taxon>lamiids</taxon>
        <taxon>Solanales</taxon>
        <taxon>Solanaceae</taxon>
        <taxon>Solanoideae</taxon>
        <taxon>Datureae</taxon>
        <taxon>Datura</taxon>
    </lineage>
</organism>
<evidence type="ECO:0000256" key="1">
    <source>
        <dbReference type="SAM" id="MobiDB-lite"/>
    </source>
</evidence>
<dbReference type="EMBL" id="JACEIK010007538">
    <property type="protein sequence ID" value="MCE3050385.1"/>
    <property type="molecule type" value="Genomic_DNA"/>
</dbReference>
<accession>A0ABS8WHW5</accession>
<feature type="region of interest" description="Disordered" evidence="1">
    <location>
        <begin position="1"/>
        <end position="41"/>
    </location>
</feature>
<proteinExistence type="predicted"/>
<reference evidence="2 3" key="1">
    <citation type="journal article" date="2021" name="BMC Genomics">
        <title>Datura genome reveals duplications of psychoactive alkaloid biosynthetic genes and high mutation rate following tissue culture.</title>
        <authorList>
            <person name="Rajewski A."/>
            <person name="Carter-House D."/>
            <person name="Stajich J."/>
            <person name="Litt A."/>
        </authorList>
    </citation>
    <scope>NUCLEOTIDE SEQUENCE [LARGE SCALE GENOMIC DNA]</scope>
    <source>
        <strain evidence="2">AR-01</strain>
    </source>
</reference>
<protein>
    <submittedName>
        <fullName evidence="2">Uncharacterized protein</fullName>
    </submittedName>
</protein>
<sequence>MALNVNKRKVVASSSHGNKWSRGSQEAPMEDASMPQPPPRRYGIRWVTKKEVLNRLLGTPSIDPHPFKYLILRPP</sequence>
<feature type="compositionally biased region" description="Polar residues" evidence="1">
    <location>
        <begin position="12"/>
        <end position="24"/>
    </location>
</feature>
<dbReference type="Proteomes" id="UP000823775">
    <property type="component" value="Unassembled WGS sequence"/>
</dbReference>
<feature type="compositionally biased region" description="Basic residues" evidence="1">
    <location>
        <begin position="1"/>
        <end position="10"/>
    </location>
</feature>
<evidence type="ECO:0000313" key="2">
    <source>
        <dbReference type="EMBL" id="MCE3050385.1"/>
    </source>
</evidence>
<comment type="caution">
    <text evidence="2">The sequence shown here is derived from an EMBL/GenBank/DDBJ whole genome shotgun (WGS) entry which is preliminary data.</text>
</comment>
<feature type="non-terminal residue" evidence="2">
    <location>
        <position position="75"/>
    </location>
</feature>
<keyword evidence="3" id="KW-1185">Reference proteome</keyword>
<evidence type="ECO:0000313" key="3">
    <source>
        <dbReference type="Proteomes" id="UP000823775"/>
    </source>
</evidence>